<feature type="compositionally biased region" description="Low complexity" evidence="1">
    <location>
        <begin position="279"/>
        <end position="292"/>
    </location>
</feature>
<accession>A0A6J2IXX1</accession>
<evidence type="ECO:0000313" key="4">
    <source>
        <dbReference type="RefSeq" id="XP_039244626.1"/>
    </source>
</evidence>
<feature type="compositionally biased region" description="Basic and acidic residues" evidence="1">
    <location>
        <begin position="503"/>
        <end position="523"/>
    </location>
</feature>
<feature type="compositionally biased region" description="Pro residues" evidence="1">
    <location>
        <begin position="258"/>
        <end position="267"/>
    </location>
</feature>
<dbReference type="RefSeq" id="XP_039244627.1">
    <property type="nucleotide sequence ID" value="XM_039388693.1"/>
</dbReference>
<organism evidence="2 3">
    <name type="scientific">Pipra filicauda</name>
    <name type="common">Wire-tailed manakin</name>
    <dbReference type="NCBI Taxonomy" id="649802"/>
    <lineage>
        <taxon>Eukaryota</taxon>
        <taxon>Metazoa</taxon>
        <taxon>Chordata</taxon>
        <taxon>Craniata</taxon>
        <taxon>Vertebrata</taxon>
        <taxon>Euteleostomi</taxon>
        <taxon>Archelosauria</taxon>
        <taxon>Archosauria</taxon>
        <taxon>Dinosauria</taxon>
        <taxon>Saurischia</taxon>
        <taxon>Theropoda</taxon>
        <taxon>Coelurosauria</taxon>
        <taxon>Aves</taxon>
        <taxon>Neognathae</taxon>
        <taxon>Neoaves</taxon>
        <taxon>Telluraves</taxon>
        <taxon>Australaves</taxon>
        <taxon>Passeriformes</taxon>
        <taxon>Pipridae</taxon>
        <taxon>Pipra</taxon>
    </lineage>
</organism>
<feature type="compositionally biased region" description="Basic residues" evidence="1">
    <location>
        <begin position="535"/>
        <end position="545"/>
    </location>
</feature>
<reference evidence="3 4" key="1">
    <citation type="submission" date="2025-04" db="UniProtKB">
        <authorList>
            <consortium name="RefSeq"/>
        </authorList>
    </citation>
    <scope>IDENTIFICATION</scope>
    <source>
        <tissue evidence="3 4">Muscle</tissue>
    </source>
</reference>
<name>A0A6J2IXX1_9PASS</name>
<feature type="compositionally biased region" description="Pro residues" evidence="1">
    <location>
        <begin position="88"/>
        <end position="103"/>
    </location>
</feature>
<feature type="compositionally biased region" description="Polar residues" evidence="1">
    <location>
        <begin position="1"/>
        <end position="15"/>
    </location>
</feature>
<proteinExistence type="predicted"/>
<dbReference type="AlphaFoldDB" id="A0A6J2IXX1"/>
<feature type="compositionally biased region" description="Low complexity" evidence="1">
    <location>
        <begin position="376"/>
        <end position="396"/>
    </location>
</feature>
<dbReference type="RefSeq" id="XP_039244626.1">
    <property type="nucleotide sequence ID" value="XM_039388692.1"/>
</dbReference>
<gene>
    <name evidence="3 4 5" type="primary">LOC114002421</name>
</gene>
<feature type="compositionally biased region" description="Polar residues" evidence="1">
    <location>
        <begin position="612"/>
        <end position="652"/>
    </location>
</feature>
<dbReference type="RefSeq" id="XP_027604168.2">
    <property type="nucleotide sequence ID" value="XM_027748367.2"/>
</dbReference>
<feature type="region of interest" description="Disordered" evidence="1">
    <location>
        <begin position="741"/>
        <end position="760"/>
    </location>
</feature>
<sequence>MDKRNSQPSQGQTPSLPRVRDREPTLPSQPRQRLLPLRPTMSPPARQPGQPRQPTMSLLPLLPPLEQQPRQPTLPSLPPLPRQSSLPLLPPLPGQPRQPPLSSLPPLAALPRQPTLPPLTRLPRQPQETRKMEISEEERKMERDENRKMEMDKPWLPPLPWQTRKQQLPPLPTLPLVPPQPQPPLPPLPKLPQLPALAQVPQLPRLPPLPQQPPLPPVPRQPPVPALPCPESPRDTVSRGTELGSAGHTGPRARSPSPRLPPRPESPVPGLLLPPSTGAQEAPARPALAADASWEPLPLPAAPSAAPASQHSQPGTAPLQHQPGTELSLVSDTELLQELHRRGLLRAATDLSLVSDTELLQELHRRLLLRAGTTEAPLPAAGPPLLGGITSQGQSQQEDDEELCQGTDGLGKQVSQGEDVQSEGDSNVQELSQLEEDIGEPVSPQEEDILKPLSPQEEDTGKPLSPREEDILKPLSPQEEGSGKPLSPAEENPVPCGPTDSSQLEHHGTGKEPDVESQLEHPQRRPRSGVFGGMKRIRNWFHKSKSQGLTQEKADQEERPFQGPGENDQAKELSQGQDNRVQGLSQGHDDKPLDPGSDDDPLEGPSSLYIPSKSQRPLSSKQPKADTSPSTSEEQTPARSRSSSQGSQVLQDTVQPLIHDILSKAVLEVDTSSINESYTPAGSRNPSQGSQDLWDTAQKLIQHVLSKAALEVQRCPQQPQEQHKLGQSPAADVKPAVAAQAVSPGAEGREAPRAVPGKRPSLLRRALRAVHRLFRWPRRPAQPHH</sequence>
<feature type="compositionally biased region" description="Low complexity" evidence="1">
    <location>
        <begin position="104"/>
        <end position="126"/>
    </location>
</feature>
<feature type="compositionally biased region" description="Low complexity" evidence="1">
    <location>
        <begin position="25"/>
        <end position="40"/>
    </location>
</feature>
<feature type="region of interest" description="Disordered" evidence="1">
    <location>
        <begin position="1"/>
        <end position="329"/>
    </location>
</feature>
<feature type="compositionally biased region" description="Pro residues" evidence="1">
    <location>
        <begin position="169"/>
        <end position="192"/>
    </location>
</feature>
<feature type="compositionally biased region" description="Polar residues" evidence="1">
    <location>
        <begin position="413"/>
        <end position="432"/>
    </location>
</feature>
<evidence type="ECO:0000313" key="3">
    <source>
        <dbReference type="RefSeq" id="XP_027604168.2"/>
    </source>
</evidence>
<feature type="compositionally biased region" description="Low complexity" evidence="1">
    <location>
        <begin position="47"/>
        <end position="74"/>
    </location>
</feature>
<feature type="compositionally biased region" description="Polar residues" evidence="1">
    <location>
        <begin position="572"/>
        <end position="585"/>
    </location>
</feature>
<feature type="compositionally biased region" description="Basic and acidic residues" evidence="1">
    <location>
        <begin position="459"/>
        <end position="472"/>
    </location>
</feature>
<evidence type="ECO:0000313" key="5">
    <source>
        <dbReference type="RefSeq" id="XP_039244627.1"/>
    </source>
</evidence>
<keyword evidence="2" id="KW-1185">Reference proteome</keyword>
<dbReference type="Proteomes" id="UP000504627">
    <property type="component" value="Unplaced"/>
</dbReference>
<evidence type="ECO:0000256" key="1">
    <source>
        <dbReference type="SAM" id="MobiDB-lite"/>
    </source>
</evidence>
<feature type="compositionally biased region" description="Basic and acidic residues" evidence="1">
    <location>
        <begin position="127"/>
        <end position="153"/>
    </location>
</feature>
<feature type="compositionally biased region" description="Low complexity" evidence="1">
    <location>
        <begin position="193"/>
        <end position="203"/>
    </location>
</feature>
<feature type="compositionally biased region" description="Pro residues" evidence="1">
    <location>
        <begin position="204"/>
        <end position="231"/>
    </location>
</feature>
<evidence type="ECO:0000313" key="2">
    <source>
        <dbReference type="Proteomes" id="UP000504627"/>
    </source>
</evidence>
<dbReference type="GeneID" id="114002421"/>
<protein>
    <submittedName>
        <fullName evidence="3 4">Histone-lysine N-methyltransferase 2D-like</fullName>
    </submittedName>
</protein>
<feature type="region of interest" description="Disordered" evidence="1">
    <location>
        <begin position="714"/>
        <end position="736"/>
    </location>
</feature>
<feature type="region of interest" description="Disordered" evidence="1">
    <location>
        <begin position="375"/>
        <end position="652"/>
    </location>
</feature>